<feature type="compositionally biased region" description="Basic and acidic residues" evidence="6">
    <location>
        <begin position="298"/>
        <end position="309"/>
    </location>
</feature>
<dbReference type="Proteomes" id="UP000593571">
    <property type="component" value="Unassembled WGS sequence"/>
</dbReference>
<feature type="region of interest" description="Disordered" evidence="6">
    <location>
        <begin position="146"/>
        <end position="176"/>
    </location>
</feature>
<accession>A0A7J8GWV9</accession>
<feature type="compositionally biased region" description="Low complexity" evidence="6">
    <location>
        <begin position="272"/>
        <end position="285"/>
    </location>
</feature>
<dbReference type="GO" id="GO:0005813">
    <property type="term" value="C:centrosome"/>
    <property type="evidence" value="ECO:0007669"/>
    <property type="project" value="TreeGrafter"/>
</dbReference>
<organism evidence="7 8">
    <name type="scientific">Rousettus aegyptiacus</name>
    <name type="common">Egyptian fruit bat</name>
    <name type="synonym">Pteropus aegyptiacus</name>
    <dbReference type="NCBI Taxonomy" id="9407"/>
    <lineage>
        <taxon>Eukaryota</taxon>
        <taxon>Metazoa</taxon>
        <taxon>Chordata</taxon>
        <taxon>Craniata</taxon>
        <taxon>Vertebrata</taxon>
        <taxon>Euteleostomi</taxon>
        <taxon>Mammalia</taxon>
        <taxon>Eutheria</taxon>
        <taxon>Laurasiatheria</taxon>
        <taxon>Chiroptera</taxon>
        <taxon>Yinpterochiroptera</taxon>
        <taxon>Pteropodoidea</taxon>
        <taxon>Pteropodidae</taxon>
        <taxon>Rousettinae</taxon>
        <taxon>Rousettus</taxon>
    </lineage>
</organism>
<sequence length="626" mass="68116">MVKISRRLEGLEQPENMQEISCKDFANMVCCMAAECSRMSSEGEHEAIRVMERDPRFLAWRPELLEHPQEVALAPAGLEACQQACLQPSSNPLRQGLGELSSNRELAAEPGKMQLLNQALGSSLAPVHVPLGGLAPLRGLVDAPPSALRGSQSVSLGSSVESGQLGEPTLPSQGLKTSTQAKGLLGSIHEDQNALSLLALGEETNKEDEVESDNQSVCSSSELLKNLHLDIGALEGDCEYEEFPRTSKPEEKKDISLDADAARPPTPGKLFSQDADSSLSSASGKGLQGRGESVWLPGKEKNDKNDPVRSRSLVDSGGDEPAKTNKKDAPEDPAAAGEEHSKKEEGAKKPKKEASVLKESGSEGSEESEISEHVKELHFSDSAASDPKSFLGLDFGFRSRISEHLLHVDMLSTVVDGARWEAQRLRREDKDDSQSSHDELQSMQSKGLGRLSPPLLLGEQLKSPLHSQASEEEPPQIPAEQPERKGPAEPGEDSAGSPVMPVSLQREEIPSPSAAYKRVKEQRSQTEELGTGQEEAEESKEKVAVSPTLSVSPEVQSPELAASPKQLSEAALKAMEEAVAQELKQDQRQLLELKQKKMQQLREKLWQEEEEEILQLHQKKEKSLRS</sequence>
<dbReference type="GO" id="GO:0060271">
    <property type="term" value="P:cilium assembly"/>
    <property type="evidence" value="ECO:0007669"/>
    <property type="project" value="TreeGrafter"/>
</dbReference>
<evidence type="ECO:0000256" key="1">
    <source>
        <dbReference type="ARBA" id="ARBA00004496"/>
    </source>
</evidence>
<dbReference type="GO" id="GO:0005737">
    <property type="term" value="C:cytoplasm"/>
    <property type="evidence" value="ECO:0007669"/>
    <property type="project" value="UniProtKB-SubCell"/>
</dbReference>
<feature type="compositionally biased region" description="Basic and acidic residues" evidence="6">
    <location>
        <begin position="337"/>
        <end position="356"/>
    </location>
</feature>
<evidence type="ECO:0000313" key="7">
    <source>
        <dbReference type="EMBL" id="KAF6464486.1"/>
    </source>
</evidence>
<dbReference type="EMBL" id="JACASE010000005">
    <property type="protein sequence ID" value="KAF6464486.1"/>
    <property type="molecule type" value="Genomic_DNA"/>
</dbReference>
<protein>
    <submittedName>
        <fullName evidence="7">Centrosomal protein 164</fullName>
    </submittedName>
</protein>
<feature type="compositionally biased region" description="Basic and acidic residues" evidence="6">
    <location>
        <begin position="242"/>
        <end position="256"/>
    </location>
</feature>
<feature type="compositionally biased region" description="Low complexity" evidence="6">
    <location>
        <begin position="150"/>
        <end position="167"/>
    </location>
</feature>
<evidence type="ECO:0000256" key="5">
    <source>
        <dbReference type="SAM" id="Coils"/>
    </source>
</evidence>
<comment type="caution">
    <text evidence="7">The sequence shown here is derived from an EMBL/GenBank/DDBJ whole genome shotgun (WGS) entry which is preliminary data.</text>
</comment>
<comment type="subcellular location">
    <subcellularLocation>
        <location evidence="1">Cytoplasm</location>
    </subcellularLocation>
</comment>
<evidence type="ECO:0000256" key="2">
    <source>
        <dbReference type="ARBA" id="ARBA00022490"/>
    </source>
</evidence>
<dbReference type="GO" id="GO:0097539">
    <property type="term" value="C:ciliary transition fiber"/>
    <property type="evidence" value="ECO:0007669"/>
    <property type="project" value="TreeGrafter"/>
</dbReference>
<feature type="compositionally biased region" description="Basic and acidic residues" evidence="6">
    <location>
        <begin position="370"/>
        <end position="379"/>
    </location>
</feature>
<evidence type="ECO:0000313" key="8">
    <source>
        <dbReference type="Proteomes" id="UP000593571"/>
    </source>
</evidence>
<name>A0A7J8GWV9_ROUAE</name>
<keyword evidence="8" id="KW-1185">Reference proteome</keyword>
<feature type="compositionally biased region" description="Basic and acidic residues" evidence="6">
    <location>
        <begin position="320"/>
        <end position="330"/>
    </location>
</feature>
<dbReference type="PANTHER" id="PTHR18902">
    <property type="entry name" value="NUCLEAR MITOTIC APPARATUS PROTEIN 1-RELATED"/>
    <property type="match status" value="1"/>
</dbReference>
<feature type="compositionally biased region" description="Low complexity" evidence="6">
    <location>
        <begin position="447"/>
        <end position="458"/>
    </location>
</feature>
<feature type="region of interest" description="Disordered" evidence="6">
    <location>
        <begin position="241"/>
        <end position="392"/>
    </location>
</feature>
<keyword evidence="3" id="KW-0597">Phosphoprotein</keyword>
<dbReference type="GO" id="GO:0005814">
    <property type="term" value="C:centriole"/>
    <property type="evidence" value="ECO:0007669"/>
    <property type="project" value="TreeGrafter"/>
</dbReference>
<evidence type="ECO:0000256" key="3">
    <source>
        <dbReference type="ARBA" id="ARBA00022553"/>
    </source>
</evidence>
<dbReference type="AlphaFoldDB" id="A0A7J8GWV9"/>
<evidence type="ECO:0000256" key="4">
    <source>
        <dbReference type="ARBA" id="ARBA00023054"/>
    </source>
</evidence>
<keyword evidence="2" id="KW-0963">Cytoplasm</keyword>
<feature type="compositionally biased region" description="Basic and acidic residues" evidence="6">
    <location>
        <begin position="424"/>
        <end position="440"/>
    </location>
</feature>
<dbReference type="PANTHER" id="PTHR18902:SF27">
    <property type="entry name" value="CENTROSOMAL PROTEIN OF 164 KDA"/>
    <property type="match status" value="1"/>
</dbReference>
<reference evidence="7 8" key="1">
    <citation type="journal article" date="2020" name="Nature">
        <title>Six reference-quality genomes reveal evolution of bat adaptations.</title>
        <authorList>
            <person name="Jebb D."/>
            <person name="Huang Z."/>
            <person name="Pippel M."/>
            <person name="Hughes G.M."/>
            <person name="Lavrichenko K."/>
            <person name="Devanna P."/>
            <person name="Winkler S."/>
            <person name="Jermiin L.S."/>
            <person name="Skirmuntt E.C."/>
            <person name="Katzourakis A."/>
            <person name="Burkitt-Gray L."/>
            <person name="Ray D.A."/>
            <person name="Sullivan K.A.M."/>
            <person name="Roscito J.G."/>
            <person name="Kirilenko B.M."/>
            <person name="Davalos L.M."/>
            <person name="Corthals A.P."/>
            <person name="Power M.L."/>
            <person name="Jones G."/>
            <person name="Ransome R.D."/>
            <person name="Dechmann D.K.N."/>
            <person name="Locatelli A.G."/>
            <person name="Puechmaille S.J."/>
            <person name="Fedrigo O."/>
            <person name="Jarvis E.D."/>
            <person name="Hiller M."/>
            <person name="Vernes S.C."/>
            <person name="Myers E.W."/>
            <person name="Teeling E.C."/>
        </authorList>
    </citation>
    <scope>NUCLEOTIDE SEQUENCE [LARGE SCALE GENOMIC DNA]</scope>
    <source>
        <strain evidence="7">MRouAeg1</strain>
        <tissue evidence="7">Muscle</tissue>
    </source>
</reference>
<feature type="coiled-coil region" evidence="5">
    <location>
        <begin position="576"/>
        <end position="611"/>
    </location>
</feature>
<gene>
    <name evidence="7" type="ORF">HJG63_002687</name>
</gene>
<dbReference type="InterPro" id="IPR051841">
    <property type="entry name" value="MT-Golgi_org_protein"/>
</dbReference>
<keyword evidence="4 5" id="KW-0175">Coiled coil</keyword>
<proteinExistence type="predicted"/>
<feature type="region of interest" description="Disordered" evidence="6">
    <location>
        <begin position="424"/>
        <end position="565"/>
    </location>
</feature>
<evidence type="ECO:0000256" key="6">
    <source>
        <dbReference type="SAM" id="MobiDB-lite"/>
    </source>
</evidence>